<accession>A0A8R7PQ91</accession>
<proteinExistence type="predicted"/>
<evidence type="ECO:0000313" key="2">
    <source>
        <dbReference type="Proteomes" id="UP000015106"/>
    </source>
</evidence>
<keyword evidence="2" id="KW-1185">Reference proteome</keyword>
<dbReference type="AlphaFoldDB" id="A0A8R7PQ91"/>
<dbReference type="Gramene" id="TuG1812G0300001884.01.T01">
    <property type="protein sequence ID" value="TuG1812G0300001884.01.T01.cds405286"/>
    <property type="gene ID" value="TuG1812G0300001884.01"/>
</dbReference>
<protein>
    <submittedName>
        <fullName evidence="1">Uncharacterized protein</fullName>
    </submittedName>
</protein>
<name>A0A8R7PQ91_TRIUA</name>
<organism evidence="1 2">
    <name type="scientific">Triticum urartu</name>
    <name type="common">Red wild einkorn</name>
    <name type="synonym">Crithodium urartu</name>
    <dbReference type="NCBI Taxonomy" id="4572"/>
    <lineage>
        <taxon>Eukaryota</taxon>
        <taxon>Viridiplantae</taxon>
        <taxon>Streptophyta</taxon>
        <taxon>Embryophyta</taxon>
        <taxon>Tracheophyta</taxon>
        <taxon>Spermatophyta</taxon>
        <taxon>Magnoliopsida</taxon>
        <taxon>Liliopsida</taxon>
        <taxon>Poales</taxon>
        <taxon>Poaceae</taxon>
        <taxon>BOP clade</taxon>
        <taxon>Pooideae</taxon>
        <taxon>Triticodae</taxon>
        <taxon>Triticeae</taxon>
        <taxon>Triticinae</taxon>
        <taxon>Triticum</taxon>
    </lineage>
</organism>
<dbReference type="EnsemblPlants" id="TuG1812G0300001884.01.T01">
    <property type="protein sequence ID" value="TuG1812G0300001884.01.T01.cds405286"/>
    <property type="gene ID" value="TuG1812G0300001884.01"/>
</dbReference>
<sequence>MNNALEYFVCDELDIYGYMVNCGKVIPCKVIPLAYSNESRRRRPCYVKLKNLC</sequence>
<reference evidence="1" key="2">
    <citation type="submission" date="2018-03" db="EMBL/GenBank/DDBJ databases">
        <title>The Triticum urartu genome reveals the dynamic nature of wheat genome evolution.</title>
        <authorList>
            <person name="Ling H."/>
            <person name="Ma B."/>
            <person name="Shi X."/>
            <person name="Liu H."/>
            <person name="Dong L."/>
            <person name="Sun H."/>
            <person name="Cao Y."/>
            <person name="Gao Q."/>
            <person name="Zheng S."/>
            <person name="Li Y."/>
            <person name="Yu Y."/>
            <person name="Du H."/>
            <person name="Qi M."/>
            <person name="Li Y."/>
            <person name="Yu H."/>
            <person name="Cui Y."/>
            <person name="Wang N."/>
            <person name="Chen C."/>
            <person name="Wu H."/>
            <person name="Zhao Y."/>
            <person name="Zhang J."/>
            <person name="Li Y."/>
            <person name="Zhou W."/>
            <person name="Zhang B."/>
            <person name="Hu W."/>
            <person name="Eijk M."/>
            <person name="Tang J."/>
            <person name="Witsenboer H."/>
            <person name="Zhao S."/>
            <person name="Li Z."/>
            <person name="Zhang A."/>
            <person name="Wang D."/>
            <person name="Liang C."/>
        </authorList>
    </citation>
    <scope>NUCLEOTIDE SEQUENCE [LARGE SCALE GENOMIC DNA]</scope>
    <source>
        <strain evidence="1">cv. G1812</strain>
    </source>
</reference>
<reference evidence="1" key="3">
    <citation type="submission" date="2022-06" db="UniProtKB">
        <authorList>
            <consortium name="EnsemblPlants"/>
        </authorList>
    </citation>
    <scope>IDENTIFICATION</scope>
</reference>
<dbReference type="Proteomes" id="UP000015106">
    <property type="component" value="Chromosome 3"/>
</dbReference>
<reference evidence="2" key="1">
    <citation type="journal article" date="2013" name="Nature">
        <title>Draft genome of the wheat A-genome progenitor Triticum urartu.</title>
        <authorList>
            <person name="Ling H.Q."/>
            <person name="Zhao S."/>
            <person name="Liu D."/>
            <person name="Wang J."/>
            <person name="Sun H."/>
            <person name="Zhang C."/>
            <person name="Fan H."/>
            <person name="Li D."/>
            <person name="Dong L."/>
            <person name="Tao Y."/>
            <person name="Gao C."/>
            <person name="Wu H."/>
            <person name="Li Y."/>
            <person name="Cui Y."/>
            <person name="Guo X."/>
            <person name="Zheng S."/>
            <person name="Wang B."/>
            <person name="Yu K."/>
            <person name="Liang Q."/>
            <person name="Yang W."/>
            <person name="Lou X."/>
            <person name="Chen J."/>
            <person name="Feng M."/>
            <person name="Jian J."/>
            <person name="Zhang X."/>
            <person name="Luo G."/>
            <person name="Jiang Y."/>
            <person name="Liu J."/>
            <person name="Wang Z."/>
            <person name="Sha Y."/>
            <person name="Zhang B."/>
            <person name="Wu H."/>
            <person name="Tang D."/>
            <person name="Shen Q."/>
            <person name="Xue P."/>
            <person name="Zou S."/>
            <person name="Wang X."/>
            <person name="Liu X."/>
            <person name="Wang F."/>
            <person name="Yang Y."/>
            <person name="An X."/>
            <person name="Dong Z."/>
            <person name="Zhang K."/>
            <person name="Zhang X."/>
            <person name="Luo M.C."/>
            <person name="Dvorak J."/>
            <person name="Tong Y."/>
            <person name="Wang J."/>
            <person name="Yang H."/>
            <person name="Li Z."/>
            <person name="Wang D."/>
            <person name="Zhang A."/>
            <person name="Wang J."/>
        </authorList>
    </citation>
    <scope>NUCLEOTIDE SEQUENCE</scope>
    <source>
        <strain evidence="2">cv. G1812</strain>
    </source>
</reference>
<evidence type="ECO:0000313" key="1">
    <source>
        <dbReference type="EnsemblPlants" id="TuG1812G0300001884.01.T01.cds405286"/>
    </source>
</evidence>